<feature type="region of interest" description="Disordered" evidence="1">
    <location>
        <begin position="60"/>
        <end position="142"/>
    </location>
</feature>
<dbReference type="Pfam" id="PF00235">
    <property type="entry name" value="Profilin"/>
    <property type="match status" value="1"/>
</dbReference>
<sequence length="478" mass="52892">MPVEDTTNSRRLLRDRKIDSDFSGGDSHVNAAFAADDSVFVDFFDHQTPDSLTAGEVASEIRRKRGSSTSSVTRKGYNRLDDENESPDDIHSDTGIPPADWPKQTVGDQTTKHQAMEKSHAPPLNQQSPQRLQMEGSNPNSVVHTSHDNMAEPRVDFKLGHKHSPKTDISGLKEAKKLSFQKSNLTKSIDPLPIAKTNQRQTGLALTKQEAQEKSVYFQEVDAIEEAIDATLYFHPTGPPQRNWTAYKSAIYHQPRSVAIMTEREHVLHPSLLTRSQSMRLPRYKPMYAYPTLAPKKPLRQLSFSDSDAENIHDYGSLVGGQSLPRRTLKCHPGDTDALGLKDDSKLPPAAIAILIGLMDELLERGKIREVALLSLSGGAPIASVPVSWNLPPNTATSLVKAVLETNLPLVRVKISEQIYVCLKHGPDRMVGHSDNNDVLVAQKTAHYIVLGLSEEDTPGSCIQEVMELVEILTEKGW</sequence>
<protein>
    <submittedName>
        <fullName evidence="2">Uncharacterized protein</fullName>
    </submittedName>
</protein>
<gene>
    <name evidence="2" type="ORF">RRG08_003773</name>
</gene>
<dbReference type="EMBL" id="JAWDGP010001105">
    <property type="protein sequence ID" value="KAK3794627.1"/>
    <property type="molecule type" value="Genomic_DNA"/>
</dbReference>
<name>A0AAE1E5C7_9GAST</name>
<comment type="caution">
    <text evidence="2">The sequence shown here is derived from an EMBL/GenBank/DDBJ whole genome shotgun (WGS) entry which is preliminary data.</text>
</comment>
<evidence type="ECO:0000313" key="2">
    <source>
        <dbReference type="EMBL" id="KAK3794627.1"/>
    </source>
</evidence>
<dbReference type="InterPro" id="IPR048278">
    <property type="entry name" value="PFN"/>
</dbReference>
<evidence type="ECO:0000256" key="1">
    <source>
        <dbReference type="SAM" id="MobiDB-lite"/>
    </source>
</evidence>
<feature type="compositionally biased region" description="Polar residues" evidence="1">
    <location>
        <begin position="124"/>
        <end position="142"/>
    </location>
</feature>
<proteinExistence type="predicted"/>
<dbReference type="SUPFAM" id="SSF55770">
    <property type="entry name" value="Profilin (actin-binding protein)"/>
    <property type="match status" value="1"/>
</dbReference>
<keyword evidence="3" id="KW-1185">Reference proteome</keyword>
<dbReference type="AlphaFoldDB" id="A0AAE1E5C7"/>
<dbReference type="Gene3D" id="3.30.450.30">
    <property type="entry name" value="Dynein light chain 2a, cytoplasmic"/>
    <property type="match status" value="1"/>
</dbReference>
<accession>A0AAE1E5C7</accession>
<reference evidence="2" key="1">
    <citation type="journal article" date="2023" name="G3 (Bethesda)">
        <title>A reference genome for the long-term kleptoplast-retaining sea slug Elysia crispata morphotype clarki.</title>
        <authorList>
            <person name="Eastman K.E."/>
            <person name="Pendleton A.L."/>
            <person name="Shaikh M.A."/>
            <person name="Suttiyut T."/>
            <person name="Ogas R."/>
            <person name="Tomko P."/>
            <person name="Gavelis G."/>
            <person name="Widhalm J.R."/>
            <person name="Wisecaver J.H."/>
        </authorList>
    </citation>
    <scope>NUCLEOTIDE SEQUENCE</scope>
    <source>
        <strain evidence="2">ECLA1</strain>
    </source>
</reference>
<dbReference type="Proteomes" id="UP001283361">
    <property type="component" value="Unassembled WGS sequence"/>
</dbReference>
<dbReference type="InterPro" id="IPR036140">
    <property type="entry name" value="PFN_sf"/>
</dbReference>
<dbReference type="GO" id="GO:0003779">
    <property type="term" value="F:actin binding"/>
    <property type="evidence" value="ECO:0007669"/>
    <property type="project" value="InterPro"/>
</dbReference>
<organism evidence="2 3">
    <name type="scientific">Elysia crispata</name>
    <name type="common">lettuce slug</name>
    <dbReference type="NCBI Taxonomy" id="231223"/>
    <lineage>
        <taxon>Eukaryota</taxon>
        <taxon>Metazoa</taxon>
        <taxon>Spiralia</taxon>
        <taxon>Lophotrochozoa</taxon>
        <taxon>Mollusca</taxon>
        <taxon>Gastropoda</taxon>
        <taxon>Heterobranchia</taxon>
        <taxon>Euthyneura</taxon>
        <taxon>Panpulmonata</taxon>
        <taxon>Sacoglossa</taxon>
        <taxon>Placobranchoidea</taxon>
        <taxon>Plakobranchidae</taxon>
        <taxon>Elysia</taxon>
    </lineage>
</organism>
<feature type="compositionally biased region" description="Basic and acidic residues" evidence="1">
    <location>
        <begin position="110"/>
        <end position="120"/>
    </location>
</feature>
<evidence type="ECO:0000313" key="3">
    <source>
        <dbReference type="Proteomes" id="UP001283361"/>
    </source>
</evidence>